<organism evidence="1 2">
    <name type="scientific">Linderina macrospora</name>
    <dbReference type="NCBI Taxonomy" id="4868"/>
    <lineage>
        <taxon>Eukaryota</taxon>
        <taxon>Fungi</taxon>
        <taxon>Fungi incertae sedis</taxon>
        <taxon>Zoopagomycota</taxon>
        <taxon>Kickxellomycotina</taxon>
        <taxon>Kickxellomycetes</taxon>
        <taxon>Kickxellales</taxon>
        <taxon>Kickxellaceae</taxon>
        <taxon>Linderina</taxon>
    </lineage>
</organism>
<proteinExistence type="predicted"/>
<accession>A0ACC1JHL5</accession>
<dbReference type="Proteomes" id="UP001150603">
    <property type="component" value="Unassembled WGS sequence"/>
</dbReference>
<protein>
    <submittedName>
        <fullName evidence="1">Uncharacterized protein</fullName>
    </submittedName>
</protein>
<sequence>MKLSFLSIASTAALTLQTAYVAVAKPTLFIFGDSLSDVGTLRQLTLGIVPPPPYWNGRFSSGPVWNEYLALKLGYNLYNKAIGGATSDNSKTSLIPSGLIVQIPSSQDQINYFKFIRPLYQFSPTRNDDLAVLAIGANDYFATMFNLMLNTTTPEKYATVLSDTIVNQLEQLKDIGFKNIYVANVAAIQYTPMAQMLRIQGITAKSVNLVNKMIQDKTAAWVKTAGLKLFGIADIGKFVEITQTSSKIPAALGLTNMKEGCVGGELAAFLQDDNFIQHLIDFVTNIDEALLCKQPTYNYFFDPVHPAERIQRLYGYFTYEVIAAARSGSTFALSEENLLTVIRKYGLNSAAPKPAAI</sequence>
<name>A0ACC1JHL5_9FUNG</name>
<gene>
    <name evidence="1" type="ORF">FBU59_000234</name>
</gene>
<evidence type="ECO:0000313" key="1">
    <source>
        <dbReference type="EMBL" id="KAJ1951310.1"/>
    </source>
</evidence>
<dbReference type="EMBL" id="JANBPW010000029">
    <property type="protein sequence ID" value="KAJ1951310.1"/>
    <property type="molecule type" value="Genomic_DNA"/>
</dbReference>
<comment type="caution">
    <text evidence="1">The sequence shown here is derived from an EMBL/GenBank/DDBJ whole genome shotgun (WGS) entry which is preliminary data.</text>
</comment>
<evidence type="ECO:0000313" key="2">
    <source>
        <dbReference type="Proteomes" id="UP001150603"/>
    </source>
</evidence>
<keyword evidence="2" id="KW-1185">Reference proteome</keyword>
<reference evidence="1" key="1">
    <citation type="submission" date="2022-07" db="EMBL/GenBank/DDBJ databases">
        <title>Phylogenomic reconstructions and comparative analyses of Kickxellomycotina fungi.</title>
        <authorList>
            <person name="Reynolds N.K."/>
            <person name="Stajich J.E."/>
            <person name="Barry K."/>
            <person name="Grigoriev I.V."/>
            <person name="Crous P."/>
            <person name="Smith M.E."/>
        </authorList>
    </citation>
    <scope>NUCLEOTIDE SEQUENCE</scope>
    <source>
        <strain evidence="1">NRRL 5244</strain>
    </source>
</reference>